<dbReference type="Proteomes" id="UP000241394">
    <property type="component" value="Chromosome LG6"/>
</dbReference>
<dbReference type="GO" id="GO:0048544">
    <property type="term" value="P:recognition of pollen"/>
    <property type="evidence" value="ECO:0007669"/>
    <property type="project" value="InterPro"/>
</dbReference>
<keyword evidence="10 24" id="KW-0418">Kinase</keyword>
<accession>A0A2R6RF49</accession>
<dbReference type="SUPFAM" id="SSF51110">
    <property type="entry name" value="alpha-D-mannose-specific plant lectins"/>
    <property type="match status" value="1"/>
</dbReference>
<dbReference type="PANTHER" id="PTHR27002:SF1111">
    <property type="entry name" value="NON-SPECIFIC SERINE_THREONINE PROTEIN KINASE"/>
    <property type="match status" value="1"/>
</dbReference>
<dbReference type="InterPro" id="IPR008271">
    <property type="entry name" value="Ser/Thr_kinase_AS"/>
</dbReference>
<evidence type="ECO:0000313" key="25">
    <source>
        <dbReference type="Proteomes" id="UP000241394"/>
    </source>
</evidence>
<evidence type="ECO:0000256" key="11">
    <source>
        <dbReference type="ARBA" id="ARBA00022840"/>
    </source>
</evidence>
<keyword evidence="15 24" id="KW-0675">Receptor</keyword>
<dbReference type="CDD" id="cd14066">
    <property type="entry name" value="STKc_IRAK"/>
    <property type="match status" value="1"/>
</dbReference>
<evidence type="ECO:0000256" key="3">
    <source>
        <dbReference type="ARBA" id="ARBA00022475"/>
    </source>
</evidence>
<evidence type="ECO:0000256" key="14">
    <source>
        <dbReference type="ARBA" id="ARBA00023157"/>
    </source>
</evidence>
<reference evidence="24 25" key="1">
    <citation type="submission" date="2017-07" db="EMBL/GenBank/DDBJ databases">
        <title>An improved, manually edited Actinidia chinensis var. chinensis (kiwifruit) genome highlights the challenges associated with draft genomes and gene prediction in plants.</title>
        <authorList>
            <person name="Pilkington S."/>
            <person name="Crowhurst R."/>
            <person name="Hilario E."/>
            <person name="Nardozza S."/>
            <person name="Fraser L."/>
            <person name="Peng Y."/>
            <person name="Gunaseelan K."/>
            <person name="Simpson R."/>
            <person name="Tahir J."/>
            <person name="Deroles S."/>
            <person name="Templeton K."/>
            <person name="Luo Z."/>
            <person name="Davy M."/>
            <person name="Cheng C."/>
            <person name="Mcneilage M."/>
            <person name="Scaglione D."/>
            <person name="Liu Y."/>
            <person name="Zhang Q."/>
            <person name="Datson P."/>
            <person name="De Silva N."/>
            <person name="Gardiner S."/>
            <person name="Bassett H."/>
            <person name="Chagne D."/>
            <person name="Mccallum J."/>
            <person name="Dzierzon H."/>
            <person name="Deng C."/>
            <person name="Wang Y.-Y."/>
            <person name="Barron N."/>
            <person name="Manako K."/>
            <person name="Bowen J."/>
            <person name="Foster T."/>
            <person name="Erridge Z."/>
            <person name="Tiffin H."/>
            <person name="Waite C."/>
            <person name="Davies K."/>
            <person name="Grierson E."/>
            <person name="Laing W."/>
            <person name="Kirk R."/>
            <person name="Chen X."/>
            <person name="Wood M."/>
            <person name="Montefiori M."/>
            <person name="Brummell D."/>
            <person name="Schwinn K."/>
            <person name="Catanach A."/>
            <person name="Fullerton C."/>
            <person name="Li D."/>
            <person name="Meiyalaghan S."/>
            <person name="Nieuwenhuizen N."/>
            <person name="Read N."/>
            <person name="Prakash R."/>
            <person name="Hunter D."/>
            <person name="Zhang H."/>
            <person name="Mckenzie M."/>
            <person name="Knabel M."/>
            <person name="Harris A."/>
            <person name="Allan A."/>
            <person name="Chen A."/>
            <person name="Janssen B."/>
            <person name="Plunkett B."/>
            <person name="Dwamena C."/>
            <person name="Voogd C."/>
            <person name="Leif D."/>
            <person name="Lafferty D."/>
            <person name="Souleyre E."/>
            <person name="Varkonyi-Gasic E."/>
            <person name="Gambi F."/>
            <person name="Hanley J."/>
            <person name="Yao J.-L."/>
            <person name="Cheung J."/>
            <person name="David K."/>
            <person name="Warren B."/>
            <person name="Marsh K."/>
            <person name="Snowden K."/>
            <person name="Lin-Wang K."/>
            <person name="Brian L."/>
            <person name="Martinez-Sanchez M."/>
            <person name="Wang M."/>
            <person name="Ileperuma N."/>
            <person name="Macnee N."/>
            <person name="Campin R."/>
            <person name="Mcatee P."/>
            <person name="Drummond R."/>
            <person name="Espley R."/>
            <person name="Ireland H."/>
            <person name="Wu R."/>
            <person name="Atkinson R."/>
            <person name="Karunairetnam S."/>
            <person name="Bulley S."/>
            <person name="Chunkath S."/>
            <person name="Hanley Z."/>
            <person name="Storey R."/>
            <person name="Thrimawithana A."/>
            <person name="Thomson S."/>
            <person name="David C."/>
            <person name="Testolin R."/>
        </authorList>
    </citation>
    <scope>NUCLEOTIDE SEQUENCE [LARGE SCALE GENOMIC DNA]</scope>
    <source>
        <strain evidence="25">cv. Red5</strain>
        <tissue evidence="24">Young leaf</tissue>
    </source>
</reference>
<evidence type="ECO:0000256" key="10">
    <source>
        <dbReference type="ARBA" id="ARBA00022777"/>
    </source>
</evidence>
<dbReference type="GO" id="GO:0004674">
    <property type="term" value="F:protein serine/threonine kinase activity"/>
    <property type="evidence" value="ECO:0007669"/>
    <property type="project" value="UniProtKB-KW"/>
</dbReference>
<keyword evidence="5" id="KW-0808">Transferase</keyword>
<dbReference type="InterPro" id="IPR003609">
    <property type="entry name" value="Pan_app"/>
</dbReference>
<dbReference type="AlphaFoldDB" id="A0A2R6RF49"/>
<dbReference type="InterPro" id="IPR001480">
    <property type="entry name" value="Bulb-type_lectin_dom"/>
</dbReference>
<dbReference type="GO" id="GO:0005524">
    <property type="term" value="F:ATP binding"/>
    <property type="evidence" value="ECO:0007669"/>
    <property type="project" value="UniProtKB-KW"/>
</dbReference>
<keyword evidence="8 24" id="KW-0430">Lectin</keyword>
<dbReference type="STRING" id="1590841.A0A2R6RF49"/>
<dbReference type="Gramene" id="PSS28663">
    <property type="protein sequence ID" value="PSS28663"/>
    <property type="gene ID" value="CEY00_Acc06262"/>
</dbReference>
<feature type="domain" description="Apple" evidence="23">
    <location>
        <begin position="344"/>
        <end position="434"/>
    </location>
</feature>
<dbReference type="PROSITE" id="PS50948">
    <property type="entry name" value="PAN"/>
    <property type="match status" value="1"/>
</dbReference>
<comment type="caution">
    <text evidence="24">The sequence shown here is derived from an EMBL/GenBank/DDBJ whole genome shotgun (WGS) entry which is preliminary data.</text>
</comment>
<dbReference type="OMA" id="SICERDN"/>
<feature type="transmembrane region" description="Helical" evidence="19">
    <location>
        <begin position="638"/>
        <end position="658"/>
    </location>
</feature>
<keyword evidence="12 19" id="KW-1133">Transmembrane helix</keyword>
<comment type="subcellular location">
    <subcellularLocation>
        <location evidence="1">Cell membrane</location>
        <topology evidence="1">Single-pass type I membrane protein</topology>
    </subcellularLocation>
</comment>
<dbReference type="Pfam" id="PF01453">
    <property type="entry name" value="B_lectin"/>
    <property type="match status" value="1"/>
</dbReference>
<dbReference type="InParanoid" id="A0A2R6RF49"/>
<keyword evidence="13 19" id="KW-0472">Membrane</keyword>
<evidence type="ECO:0000256" key="2">
    <source>
        <dbReference type="ARBA" id="ARBA00012513"/>
    </source>
</evidence>
<dbReference type="GO" id="GO:0005886">
    <property type="term" value="C:plasma membrane"/>
    <property type="evidence" value="ECO:0007669"/>
    <property type="project" value="UniProtKB-SubCell"/>
</dbReference>
<sequence length="1036" mass="116701">MSTIIFHAWSANRNLPARLVLLCTGLLFSSLHQYCSARDTITEGNLISSRTNETLISVGAIFELGFFTINRYRYVGIWYHLWGPRTYVWIANRDIPLPDFSSGSFGIADGNLTLSDENGNSSYFSVSVGRSSSSLRTVTLLDSGNLVVRDDQSGSWESFNNPTDTFLPGMKMDENLKLISWSSEGDPRSGNFTFQQDQDSENSYKIMNGIIPYWTSRETGSFKPDPLYDPMASLLNSTNATGNTTSKFLYKKINISWNFGNVRLLMSSSGKLQYYTLDDNKRWFLIWSEPQDSCSVYSACGDFGVCNIKNRVLCKCLPGFEPVSPNKRKGGDFSNGCKRKLEVCGNDKEHETFLDVKMMKVGIPQLQYAKADTKQKCETECHKRCQCEAYSYNDANYQRKRGPRLDGCWFWTEPPNSLQEEYAEDGYNISVRVVASSIGSTARECKPCGTNVIPYPLSTGKNCGDPMYFNFFCNSSTGQVSFQTLHGTFWVTSINPETRKFVIEANKNKEYCGARNSIDKGLQLAPSSPFEVLNLCYAEPRSTRSEMQQRNMNEVEFGWNLPPEPLCNSSAECKDWPNSSCNATVGVIGWCQCNRNYLWDGESIKCTKVGSSHKQPGETQQLGQPGKKTTSISLKTTVIIVIVFFTAPLLFIIIFFFYRRRMVANRQESRQGSQALQRYDTERRVGNFIDSSEFNEDDKKGIDVPFFDLESILEATDYFSDANKLGQGGFGPVYKGKFSGGQEIAVKRLSSHSGQGLEEFKNEVVLIAKLQHRNLVRLLGYCIKGDEKILLYEYMPNKSLDAFIFDGTQCLSLDWEKRFDIILGIARGLLYLHQDSRLRIIHRDLKTSNILLDEEMNPKISDFGLAKIVRGKETEANTNRIMGTYGYMSPEYALEGLFSVKSDVFSFGVIVLEIVSGKKNTGFYPSQQGMKLLGYAWRLWKEEKALDLMDLTLLESCNRGEVLRCVIVGLLCVQEDPNDRPNMSNVLFMLGSENATLPNPKEPTLVAKQWNSSGPSSSSKPETCFLDELTVSAEEA</sequence>
<evidence type="ECO:0000256" key="6">
    <source>
        <dbReference type="ARBA" id="ARBA00022692"/>
    </source>
</evidence>
<dbReference type="Pfam" id="PF08276">
    <property type="entry name" value="PAN_2"/>
    <property type="match status" value="1"/>
</dbReference>
<evidence type="ECO:0000256" key="13">
    <source>
        <dbReference type="ARBA" id="ARBA00023136"/>
    </source>
</evidence>
<dbReference type="FunCoup" id="A0A2R6RF49">
    <property type="interactions" value="32"/>
</dbReference>
<evidence type="ECO:0000259" key="23">
    <source>
        <dbReference type="PROSITE" id="PS50948"/>
    </source>
</evidence>
<dbReference type="InterPro" id="IPR011009">
    <property type="entry name" value="Kinase-like_dom_sf"/>
</dbReference>
<dbReference type="OrthoDB" id="1741851at2759"/>
<dbReference type="PROSITE" id="PS00108">
    <property type="entry name" value="PROTEIN_KINASE_ST"/>
    <property type="match status" value="1"/>
</dbReference>
<dbReference type="FunFam" id="3.30.200.20:FF:000330">
    <property type="entry name" value="G-type lectin S-receptor-like serine/threonine-protein kinase At4g03230"/>
    <property type="match status" value="1"/>
</dbReference>
<evidence type="ECO:0000259" key="21">
    <source>
        <dbReference type="PROSITE" id="PS50011"/>
    </source>
</evidence>
<dbReference type="EC" id="2.7.11.1" evidence="2"/>
<evidence type="ECO:0000256" key="17">
    <source>
        <dbReference type="ARBA" id="ARBA00047899"/>
    </source>
</evidence>
<comment type="catalytic activity">
    <reaction evidence="18">
        <text>L-seryl-[protein] + ATP = O-phospho-L-seryl-[protein] + ADP + H(+)</text>
        <dbReference type="Rhea" id="RHEA:17989"/>
        <dbReference type="Rhea" id="RHEA-COMP:9863"/>
        <dbReference type="Rhea" id="RHEA-COMP:11604"/>
        <dbReference type="ChEBI" id="CHEBI:15378"/>
        <dbReference type="ChEBI" id="CHEBI:29999"/>
        <dbReference type="ChEBI" id="CHEBI:30616"/>
        <dbReference type="ChEBI" id="CHEBI:83421"/>
        <dbReference type="ChEBI" id="CHEBI:456216"/>
        <dbReference type="EC" id="2.7.11.1"/>
    </reaction>
</comment>
<evidence type="ECO:0000256" key="4">
    <source>
        <dbReference type="ARBA" id="ARBA00022527"/>
    </source>
</evidence>
<dbReference type="Pfam" id="PF07714">
    <property type="entry name" value="PK_Tyr_Ser-Thr"/>
    <property type="match status" value="1"/>
</dbReference>
<keyword evidence="11" id="KW-0067">ATP-binding</keyword>
<keyword evidence="9" id="KW-0547">Nucleotide-binding</keyword>
<dbReference type="InterPro" id="IPR000719">
    <property type="entry name" value="Prot_kinase_dom"/>
</dbReference>
<dbReference type="PROSITE" id="PS50927">
    <property type="entry name" value="BULB_LECTIN"/>
    <property type="match status" value="1"/>
</dbReference>
<dbReference type="PROSITE" id="PS50011">
    <property type="entry name" value="PROTEIN_KINASE_DOM"/>
    <property type="match status" value="1"/>
</dbReference>
<evidence type="ECO:0000313" key="24">
    <source>
        <dbReference type="EMBL" id="PSS28663.1"/>
    </source>
</evidence>
<dbReference type="InterPro" id="IPR001245">
    <property type="entry name" value="Ser-Thr/Tyr_kinase_cat_dom"/>
</dbReference>
<evidence type="ECO:0000256" key="20">
    <source>
        <dbReference type="SAM" id="SignalP"/>
    </source>
</evidence>
<proteinExistence type="predicted"/>
<keyword evidence="14" id="KW-1015">Disulfide bond</keyword>
<evidence type="ECO:0000256" key="5">
    <source>
        <dbReference type="ARBA" id="ARBA00022679"/>
    </source>
</evidence>
<evidence type="ECO:0000256" key="12">
    <source>
        <dbReference type="ARBA" id="ARBA00022989"/>
    </source>
</evidence>
<feature type="domain" description="Bulb-type lectin" evidence="22">
    <location>
        <begin position="38"/>
        <end position="161"/>
    </location>
</feature>
<dbReference type="SMART" id="SM00108">
    <property type="entry name" value="B_lectin"/>
    <property type="match status" value="1"/>
</dbReference>
<dbReference type="SMART" id="SM00220">
    <property type="entry name" value="S_TKc"/>
    <property type="match status" value="1"/>
</dbReference>
<dbReference type="EMBL" id="NKQK01000006">
    <property type="protein sequence ID" value="PSS28663.1"/>
    <property type="molecule type" value="Genomic_DNA"/>
</dbReference>
<dbReference type="InterPro" id="IPR036426">
    <property type="entry name" value="Bulb-type_lectin_dom_sf"/>
</dbReference>
<dbReference type="PANTHER" id="PTHR27002">
    <property type="entry name" value="RECEPTOR-LIKE SERINE/THREONINE-PROTEIN KINASE SD1-8"/>
    <property type="match status" value="1"/>
</dbReference>
<gene>
    <name evidence="24" type="ORF">CEY00_Acc06262</name>
</gene>
<organism evidence="24 25">
    <name type="scientific">Actinidia chinensis var. chinensis</name>
    <name type="common">Chinese soft-hair kiwi</name>
    <dbReference type="NCBI Taxonomy" id="1590841"/>
    <lineage>
        <taxon>Eukaryota</taxon>
        <taxon>Viridiplantae</taxon>
        <taxon>Streptophyta</taxon>
        <taxon>Embryophyta</taxon>
        <taxon>Tracheophyta</taxon>
        <taxon>Spermatophyta</taxon>
        <taxon>Magnoliopsida</taxon>
        <taxon>eudicotyledons</taxon>
        <taxon>Gunneridae</taxon>
        <taxon>Pentapetalae</taxon>
        <taxon>asterids</taxon>
        <taxon>Ericales</taxon>
        <taxon>Actinidiaceae</taxon>
        <taxon>Actinidia</taxon>
    </lineage>
</organism>
<dbReference type="Pfam" id="PF00954">
    <property type="entry name" value="S_locus_glycop"/>
    <property type="match status" value="1"/>
</dbReference>
<evidence type="ECO:0000259" key="22">
    <source>
        <dbReference type="PROSITE" id="PS50927"/>
    </source>
</evidence>
<protein>
    <recommendedName>
        <fullName evidence="2">non-specific serine/threonine protein kinase</fullName>
        <ecNumber evidence="2">2.7.11.1</ecNumber>
    </recommendedName>
</protein>
<dbReference type="CDD" id="cd00028">
    <property type="entry name" value="B_lectin"/>
    <property type="match status" value="1"/>
</dbReference>
<dbReference type="Gene3D" id="1.10.510.10">
    <property type="entry name" value="Transferase(Phosphotransferase) domain 1"/>
    <property type="match status" value="1"/>
</dbReference>
<keyword evidence="7 20" id="KW-0732">Signal</keyword>
<keyword evidence="4" id="KW-0723">Serine/threonine-protein kinase</keyword>
<evidence type="ECO:0000256" key="16">
    <source>
        <dbReference type="ARBA" id="ARBA00023180"/>
    </source>
</evidence>
<evidence type="ECO:0000256" key="19">
    <source>
        <dbReference type="SAM" id="Phobius"/>
    </source>
</evidence>
<comment type="catalytic activity">
    <reaction evidence="17">
        <text>L-threonyl-[protein] + ATP = O-phospho-L-threonyl-[protein] + ADP + H(+)</text>
        <dbReference type="Rhea" id="RHEA:46608"/>
        <dbReference type="Rhea" id="RHEA-COMP:11060"/>
        <dbReference type="Rhea" id="RHEA-COMP:11605"/>
        <dbReference type="ChEBI" id="CHEBI:15378"/>
        <dbReference type="ChEBI" id="CHEBI:30013"/>
        <dbReference type="ChEBI" id="CHEBI:30616"/>
        <dbReference type="ChEBI" id="CHEBI:61977"/>
        <dbReference type="ChEBI" id="CHEBI:456216"/>
        <dbReference type="EC" id="2.7.11.1"/>
    </reaction>
</comment>
<dbReference type="SUPFAM" id="SSF56112">
    <property type="entry name" value="Protein kinase-like (PK-like)"/>
    <property type="match status" value="1"/>
</dbReference>
<reference evidence="25" key="2">
    <citation type="journal article" date="2018" name="BMC Genomics">
        <title>A manually annotated Actinidia chinensis var. chinensis (kiwifruit) genome highlights the challenges associated with draft genomes and gene prediction in plants.</title>
        <authorList>
            <person name="Pilkington S.M."/>
            <person name="Crowhurst R."/>
            <person name="Hilario E."/>
            <person name="Nardozza S."/>
            <person name="Fraser L."/>
            <person name="Peng Y."/>
            <person name="Gunaseelan K."/>
            <person name="Simpson R."/>
            <person name="Tahir J."/>
            <person name="Deroles S.C."/>
            <person name="Templeton K."/>
            <person name="Luo Z."/>
            <person name="Davy M."/>
            <person name="Cheng C."/>
            <person name="McNeilage M."/>
            <person name="Scaglione D."/>
            <person name="Liu Y."/>
            <person name="Zhang Q."/>
            <person name="Datson P."/>
            <person name="De Silva N."/>
            <person name="Gardiner S.E."/>
            <person name="Bassett H."/>
            <person name="Chagne D."/>
            <person name="McCallum J."/>
            <person name="Dzierzon H."/>
            <person name="Deng C."/>
            <person name="Wang Y.Y."/>
            <person name="Barron L."/>
            <person name="Manako K."/>
            <person name="Bowen J."/>
            <person name="Foster T.M."/>
            <person name="Erridge Z.A."/>
            <person name="Tiffin H."/>
            <person name="Waite C.N."/>
            <person name="Davies K.M."/>
            <person name="Grierson E.P."/>
            <person name="Laing W.A."/>
            <person name="Kirk R."/>
            <person name="Chen X."/>
            <person name="Wood M."/>
            <person name="Montefiori M."/>
            <person name="Brummell D.A."/>
            <person name="Schwinn K.E."/>
            <person name="Catanach A."/>
            <person name="Fullerton C."/>
            <person name="Li D."/>
            <person name="Meiyalaghan S."/>
            <person name="Nieuwenhuizen N."/>
            <person name="Read N."/>
            <person name="Prakash R."/>
            <person name="Hunter D."/>
            <person name="Zhang H."/>
            <person name="McKenzie M."/>
            <person name="Knabel M."/>
            <person name="Harris A."/>
            <person name="Allan A.C."/>
            <person name="Gleave A."/>
            <person name="Chen A."/>
            <person name="Janssen B.J."/>
            <person name="Plunkett B."/>
            <person name="Ampomah-Dwamena C."/>
            <person name="Voogd C."/>
            <person name="Leif D."/>
            <person name="Lafferty D."/>
            <person name="Souleyre E.J.F."/>
            <person name="Varkonyi-Gasic E."/>
            <person name="Gambi F."/>
            <person name="Hanley J."/>
            <person name="Yao J.L."/>
            <person name="Cheung J."/>
            <person name="David K.M."/>
            <person name="Warren B."/>
            <person name="Marsh K."/>
            <person name="Snowden K.C."/>
            <person name="Lin-Wang K."/>
            <person name="Brian L."/>
            <person name="Martinez-Sanchez M."/>
            <person name="Wang M."/>
            <person name="Ileperuma N."/>
            <person name="Macnee N."/>
            <person name="Campin R."/>
            <person name="McAtee P."/>
            <person name="Drummond R.S.M."/>
            <person name="Espley R.V."/>
            <person name="Ireland H.S."/>
            <person name="Wu R."/>
            <person name="Atkinson R.G."/>
            <person name="Karunairetnam S."/>
            <person name="Bulley S."/>
            <person name="Chunkath S."/>
            <person name="Hanley Z."/>
            <person name="Storey R."/>
            <person name="Thrimawithana A.H."/>
            <person name="Thomson S."/>
            <person name="David C."/>
            <person name="Testolin R."/>
            <person name="Huang H."/>
            <person name="Hellens R.P."/>
            <person name="Schaffer R.J."/>
        </authorList>
    </citation>
    <scope>NUCLEOTIDE SEQUENCE [LARGE SCALE GENOMIC DNA]</scope>
    <source>
        <strain evidence="25">cv. Red5</strain>
    </source>
</reference>
<evidence type="ECO:0000256" key="1">
    <source>
        <dbReference type="ARBA" id="ARBA00004251"/>
    </source>
</evidence>
<keyword evidence="16" id="KW-0325">Glycoprotein</keyword>
<evidence type="ECO:0000256" key="8">
    <source>
        <dbReference type="ARBA" id="ARBA00022734"/>
    </source>
</evidence>
<keyword evidence="25" id="KW-1185">Reference proteome</keyword>
<feature type="signal peptide" evidence="20">
    <location>
        <begin position="1"/>
        <end position="37"/>
    </location>
</feature>
<keyword evidence="6 19" id="KW-0812">Transmembrane</keyword>
<evidence type="ECO:0000256" key="18">
    <source>
        <dbReference type="ARBA" id="ARBA00048679"/>
    </source>
</evidence>
<dbReference type="GO" id="GO:0030246">
    <property type="term" value="F:carbohydrate binding"/>
    <property type="evidence" value="ECO:0007669"/>
    <property type="project" value="UniProtKB-KW"/>
</dbReference>
<name>A0A2R6RF49_ACTCC</name>
<evidence type="ECO:0000256" key="7">
    <source>
        <dbReference type="ARBA" id="ARBA00022729"/>
    </source>
</evidence>
<dbReference type="Gene3D" id="2.90.10.10">
    <property type="entry name" value="Bulb-type lectin domain"/>
    <property type="match status" value="1"/>
</dbReference>
<feature type="chain" id="PRO_5015317715" description="non-specific serine/threonine protein kinase" evidence="20">
    <location>
        <begin position="38"/>
        <end position="1036"/>
    </location>
</feature>
<dbReference type="FunFam" id="1.10.510.10:FF:000060">
    <property type="entry name" value="G-type lectin S-receptor-like serine/threonine-protein kinase"/>
    <property type="match status" value="1"/>
</dbReference>
<dbReference type="Gene3D" id="3.30.200.20">
    <property type="entry name" value="Phosphorylase Kinase, domain 1"/>
    <property type="match status" value="1"/>
</dbReference>
<feature type="domain" description="Protein kinase" evidence="21">
    <location>
        <begin position="719"/>
        <end position="997"/>
    </location>
</feature>
<dbReference type="InterPro" id="IPR000858">
    <property type="entry name" value="S_locus_glycoprot_dom"/>
</dbReference>
<evidence type="ECO:0000256" key="9">
    <source>
        <dbReference type="ARBA" id="ARBA00022741"/>
    </source>
</evidence>
<evidence type="ECO:0000256" key="15">
    <source>
        <dbReference type="ARBA" id="ARBA00023170"/>
    </source>
</evidence>
<keyword evidence="3" id="KW-1003">Cell membrane</keyword>